<dbReference type="AlphaFoldDB" id="A0A8J3ITL6"/>
<dbReference type="EMBL" id="BNJK01000002">
    <property type="protein sequence ID" value="GHO98353.1"/>
    <property type="molecule type" value="Genomic_DNA"/>
</dbReference>
<dbReference type="Gene3D" id="3.40.50.10140">
    <property type="entry name" value="Toll/interleukin-1 receptor homology (TIR) domain"/>
    <property type="match status" value="1"/>
</dbReference>
<name>A0A8J3ITL6_9CHLR</name>
<evidence type="ECO:0000313" key="2">
    <source>
        <dbReference type="EMBL" id="GHO98353.1"/>
    </source>
</evidence>
<dbReference type="GO" id="GO:0007165">
    <property type="term" value="P:signal transduction"/>
    <property type="evidence" value="ECO:0007669"/>
    <property type="project" value="InterPro"/>
</dbReference>
<dbReference type="Proteomes" id="UP000597444">
    <property type="component" value="Unassembled WGS sequence"/>
</dbReference>
<evidence type="ECO:0000259" key="1">
    <source>
        <dbReference type="PROSITE" id="PS50104"/>
    </source>
</evidence>
<protein>
    <recommendedName>
        <fullName evidence="1">TIR domain-containing protein</fullName>
    </recommendedName>
</protein>
<dbReference type="Pfam" id="PF13676">
    <property type="entry name" value="TIR_2"/>
    <property type="match status" value="1"/>
</dbReference>
<keyword evidence="3" id="KW-1185">Reference proteome</keyword>
<dbReference type="PROSITE" id="PS50104">
    <property type="entry name" value="TIR"/>
    <property type="match status" value="1"/>
</dbReference>
<organism evidence="2 3">
    <name type="scientific">Reticulibacter mediterranei</name>
    <dbReference type="NCBI Taxonomy" id="2778369"/>
    <lineage>
        <taxon>Bacteria</taxon>
        <taxon>Bacillati</taxon>
        <taxon>Chloroflexota</taxon>
        <taxon>Ktedonobacteria</taxon>
        <taxon>Ktedonobacterales</taxon>
        <taxon>Reticulibacteraceae</taxon>
        <taxon>Reticulibacter</taxon>
    </lineage>
</organism>
<dbReference type="InterPro" id="IPR035897">
    <property type="entry name" value="Toll_tir_struct_dom_sf"/>
</dbReference>
<sequence>MFNLFVANTSNDWNGDPYINTLDRCVSEYTDPEIVKRYGALSEVQIQEVMQFPCLFAYETHWGKDPKFGYIRKIERKIRKGQQWLYVDYKIIHLDKFLTQSEFETMGSKLDMHGWEYGRTHWAIKDVDLPKVLLARGITVPSPQRLRVFLCHASGDKSHVRELYRRLKAKGVDAWLDEESLIPGQDWNREIRKAIHRTHVVVVCLSQGSTNKRGYVQKEIVFALDEADKQLEGDIYMIPVKLEACDLPDRLQRYQAVNLFEERGFEKLLNALRYQADQLDLPLFP</sequence>
<reference evidence="2" key="1">
    <citation type="submission" date="2020-10" db="EMBL/GenBank/DDBJ databases">
        <title>Taxonomic study of unclassified bacteria belonging to the class Ktedonobacteria.</title>
        <authorList>
            <person name="Yabe S."/>
            <person name="Wang C.M."/>
            <person name="Zheng Y."/>
            <person name="Sakai Y."/>
            <person name="Cavaletti L."/>
            <person name="Monciardini P."/>
            <person name="Donadio S."/>
        </authorList>
    </citation>
    <scope>NUCLEOTIDE SEQUENCE</scope>
    <source>
        <strain evidence="2">ID150040</strain>
    </source>
</reference>
<dbReference type="InterPro" id="IPR000157">
    <property type="entry name" value="TIR_dom"/>
</dbReference>
<accession>A0A8J3ITL6</accession>
<gene>
    <name evidence="2" type="ORF">KSF_084010</name>
</gene>
<dbReference type="SUPFAM" id="SSF52200">
    <property type="entry name" value="Toll/Interleukin receptor TIR domain"/>
    <property type="match status" value="1"/>
</dbReference>
<feature type="domain" description="TIR" evidence="1">
    <location>
        <begin position="144"/>
        <end position="276"/>
    </location>
</feature>
<evidence type="ECO:0000313" key="3">
    <source>
        <dbReference type="Proteomes" id="UP000597444"/>
    </source>
</evidence>
<proteinExistence type="predicted"/>
<comment type="caution">
    <text evidence="2">The sequence shown here is derived from an EMBL/GenBank/DDBJ whole genome shotgun (WGS) entry which is preliminary data.</text>
</comment>
<dbReference type="RefSeq" id="WP_220209105.1">
    <property type="nucleotide sequence ID" value="NZ_BNJK01000002.1"/>
</dbReference>
<dbReference type="SMART" id="SM00255">
    <property type="entry name" value="TIR"/>
    <property type="match status" value="1"/>
</dbReference>